<evidence type="ECO:0000256" key="7">
    <source>
        <dbReference type="ARBA" id="ARBA00022840"/>
    </source>
</evidence>
<comment type="function">
    <text evidence="1">Part of the ABC transporter FtsEX involved in cellular division. Important for assembly or stability of the septal ring.</text>
</comment>
<dbReference type="SUPFAM" id="SSF52540">
    <property type="entry name" value="P-loop containing nucleoside triphosphate hydrolases"/>
    <property type="match status" value="1"/>
</dbReference>
<keyword evidence="5" id="KW-1003">Cell membrane</keyword>
<evidence type="ECO:0000256" key="3">
    <source>
        <dbReference type="ARBA" id="ARBA00020019"/>
    </source>
</evidence>
<dbReference type="FunFam" id="3.40.50.300:FF:000056">
    <property type="entry name" value="Cell division ATP-binding protein FtsE"/>
    <property type="match status" value="1"/>
</dbReference>
<dbReference type="InterPro" id="IPR018449">
    <property type="entry name" value="NIL_domain"/>
</dbReference>
<dbReference type="InterPro" id="IPR050086">
    <property type="entry name" value="MetN_ABC_transporter-like"/>
</dbReference>
<dbReference type="SMART" id="SM00382">
    <property type="entry name" value="AAA"/>
    <property type="match status" value="1"/>
</dbReference>
<reference evidence="12 13" key="1">
    <citation type="submission" date="2019-06" db="EMBL/GenBank/DDBJ databases">
        <title>New taxonomy in bacterial strain CC-CFT640, isolated from vineyard.</title>
        <authorList>
            <person name="Lin S.-Y."/>
            <person name="Tsai C.-F."/>
            <person name="Young C.-C."/>
        </authorList>
    </citation>
    <scope>NUCLEOTIDE SEQUENCE [LARGE SCALE GENOMIC DNA]</scope>
    <source>
        <strain evidence="12 13">CC-CFT640</strain>
    </source>
</reference>
<evidence type="ECO:0000256" key="8">
    <source>
        <dbReference type="ARBA" id="ARBA00022967"/>
    </source>
</evidence>
<keyword evidence="8" id="KW-1278">Translocase</keyword>
<dbReference type="GO" id="GO:0006865">
    <property type="term" value="P:amino acid transport"/>
    <property type="evidence" value="ECO:0007669"/>
    <property type="project" value="UniProtKB-KW"/>
</dbReference>
<dbReference type="EMBL" id="VDUZ01000037">
    <property type="protein sequence ID" value="TXL72031.1"/>
    <property type="molecule type" value="Genomic_DNA"/>
</dbReference>
<dbReference type="Proteomes" id="UP000321638">
    <property type="component" value="Unassembled WGS sequence"/>
</dbReference>
<dbReference type="OrthoDB" id="9802264at2"/>
<dbReference type="PROSITE" id="PS50893">
    <property type="entry name" value="ABC_TRANSPORTER_2"/>
    <property type="match status" value="1"/>
</dbReference>
<evidence type="ECO:0000256" key="5">
    <source>
        <dbReference type="ARBA" id="ARBA00022475"/>
    </source>
</evidence>
<evidence type="ECO:0000313" key="12">
    <source>
        <dbReference type="EMBL" id="TXL72031.1"/>
    </source>
</evidence>
<evidence type="ECO:0000256" key="4">
    <source>
        <dbReference type="ARBA" id="ARBA00022448"/>
    </source>
</evidence>
<protein>
    <recommendedName>
        <fullName evidence="3">Cell division ATP-binding protein FtsE</fullName>
    </recommendedName>
</protein>
<keyword evidence="13" id="KW-1185">Reference proteome</keyword>
<comment type="caution">
    <text evidence="12">The sequence shown here is derived from an EMBL/GenBank/DDBJ whole genome shotgun (WGS) entry which is preliminary data.</text>
</comment>
<dbReference type="InterPro" id="IPR003439">
    <property type="entry name" value="ABC_transporter-like_ATP-bd"/>
</dbReference>
<dbReference type="PROSITE" id="PS00211">
    <property type="entry name" value="ABC_TRANSPORTER_1"/>
    <property type="match status" value="1"/>
</dbReference>
<feature type="domain" description="ABC transporter" evidence="11">
    <location>
        <begin position="2"/>
        <end position="241"/>
    </location>
</feature>
<comment type="similarity">
    <text evidence="2">Belongs to the ABC transporter superfamily.</text>
</comment>
<evidence type="ECO:0000313" key="13">
    <source>
        <dbReference type="Proteomes" id="UP000321638"/>
    </source>
</evidence>
<accession>A0A5C8PE37</accession>
<sequence>MLELVELTKIYPGAKDPVVALDKVSLTVGRGEIFGVIGRSGAGKSTLIRCINLLERPTSGTVSVDGHDLSSLGDQALNRARREIGMVFQHFNLLSSRTAFDNVALPLEIAGTRPAEIRPRVAELLELVGLSGEAGRYPAQLSGGQKQRVGIARALANRPKVLLCDEATSALDPETTIQILDLVADINRRLGVTVVLITHEMSVVRRIADRVAVLEAGRVLESGPVYDIFTRPAFETTRRFVAETVGYEVPAALLAMVAENPGIGAATLMRVSLVGVPPGEPLMSRLVRNFAIDVRIVAGRIDAIQGRPFGSLVVLTTGTPHDIAAALDYMRQRNVQIEVLGHVAANDRAAS</sequence>
<dbReference type="SMART" id="SM00930">
    <property type="entry name" value="NIL"/>
    <property type="match status" value="1"/>
</dbReference>
<evidence type="ECO:0000256" key="6">
    <source>
        <dbReference type="ARBA" id="ARBA00022741"/>
    </source>
</evidence>
<dbReference type="Gene3D" id="3.30.70.260">
    <property type="match status" value="1"/>
</dbReference>
<dbReference type="PANTHER" id="PTHR43166">
    <property type="entry name" value="AMINO ACID IMPORT ATP-BINDING PROTEIN"/>
    <property type="match status" value="1"/>
</dbReference>
<keyword evidence="9" id="KW-0029">Amino-acid transport</keyword>
<keyword evidence="6" id="KW-0547">Nucleotide-binding</keyword>
<dbReference type="InterPro" id="IPR045865">
    <property type="entry name" value="ACT-like_dom_sf"/>
</dbReference>
<dbReference type="AlphaFoldDB" id="A0A5C8PE37"/>
<dbReference type="Gene3D" id="3.40.50.300">
    <property type="entry name" value="P-loop containing nucleotide triphosphate hydrolases"/>
    <property type="match status" value="1"/>
</dbReference>
<dbReference type="GO" id="GO:0016887">
    <property type="term" value="F:ATP hydrolysis activity"/>
    <property type="evidence" value="ECO:0007669"/>
    <property type="project" value="InterPro"/>
</dbReference>
<dbReference type="InterPro" id="IPR041701">
    <property type="entry name" value="MetN_ABC"/>
</dbReference>
<organism evidence="12 13">
    <name type="scientific">Vineibacter terrae</name>
    <dbReference type="NCBI Taxonomy" id="2586908"/>
    <lineage>
        <taxon>Bacteria</taxon>
        <taxon>Pseudomonadati</taxon>
        <taxon>Pseudomonadota</taxon>
        <taxon>Alphaproteobacteria</taxon>
        <taxon>Hyphomicrobiales</taxon>
        <taxon>Vineibacter</taxon>
    </lineage>
</organism>
<evidence type="ECO:0000256" key="2">
    <source>
        <dbReference type="ARBA" id="ARBA00005417"/>
    </source>
</evidence>
<dbReference type="InterPro" id="IPR027417">
    <property type="entry name" value="P-loop_NTPase"/>
</dbReference>
<evidence type="ECO:0000256" key="1">
    <source>
        <dbReference type="ARBA" id="ARBA00002579"/>
    </source>
</evidence>
<keyword evidence="10" id="KW-0472">Membrane</keyword>
<dbReference type="Pfam" id="PF09383">
    <property type="entry name" value="NIL"/>
    <property type="match status" value="1"/>
</dbReference>
<proteinExistence type="inferred from homology"/>
<dbReference type="InterPro" id="IPR003593">
    <property type="entry name" value="AAA+_ATPase"/>
</dbReference>
<keyword evidence="4" id="KW-0813">Transport</keyword>
<dbReference type="Pfam" id="PF00005">
    <property type="entry name" value="ABC_tran"/>
    <property type="match status" value="1"/>
</dbReference>
<dbReference type="GO" id="GO:0005524">
    <property type="term" value="F:ATP binding"/>
    <property type="evidence" value="ECO:0007669"/>
    <property type="project" value="UniProtKB-KW"/>
</dbReference>
<dbReference type="RefSeq" id="WP_147850250.1">
    <property type="nucleotide sequence ID" value="NZ_VDUZ01000037.1"/>
</dbReference>
<dbReference type="PANTHER" id="PTHR43166:SF30">
    <property type="entry name" value="METHIONINE IMPORT ATP-BINDING PROTEIN METN"/>
    <property type="match status" value="1"/>
</dbReference>
<dbReference type="CDD" id="cd03258">
    <property type="entry name" value="ABC_MetN_methionine_transporter"/>
    <property type="match status" value="1"/>
</dbReference>
<gene>
    <name evidence="12" type="ORF">FHP25_27770</name>
</gene>
<keyword evidence="7 12" id="KW-0067">ATP-binding</keyword>
<dbReference type="SUPFAM" id="SSF55021">
    <property type="entry name" value="ACT-like"/>
    <property type="match status" value="1"/>
</dbReference>
<evidence type="ECO:0000256" key="10">
    <source>
        <dbReference type="ARBA" id="ARBA00023136"/>
    </source>
</evidence>
<evidence type="ECO:0000256" key="9">
    <source>
        <dbReference type="ARBA" id="ARBA00022970"/>
    </source>
</evidence>
<name>A0A5C8PE37_9HYPH</name>
<evidence type="ECO:0000259" key="11">
    <source>
        <dbReference type="PROSITE" id="PS50893"/>
    </source>
</evidence>
<dbReference type="GO" id="GO:0005886">
    <property type="term" value="C:plasma membrane"/>
    <property type="evidence" value="ECO:0007669"/>
    <property type="project" value="UniProtKB-ARBA"/>
</dbReference>
<dbReference type="InterPro" id="IPR017871">
    <property type="entry name" value="ABC_transporter-like_CS"/>
</dbReference>